<gene>
    <name evidence="2" type="ORF">H9785_01330</name>
</gene>
<feature type="transmembrane region" description="Helical" evidence="1">
    <location>
        <begin position="67"/>
        <end position="90"/>
    </location>
</feature>
<feature type="transmembrane region" description="Helical" evidence="1">
    <location>
        <begin position="119"/>
        <end position="140"/>
    </location>
</feature>
<evidence type="ECO:0000313" key="2">
    <source>
        <dbReference type="EMBL" id="HJA82607.1"/>
    </source>
</evidence>
<sequence length="198" mass="22160">MPTTTQPATTPKTGTSEVRLATGRLNLIALVIILLILILGALLYDYIWEGFSAYSSGYLLGSILYQYFWETTLCALLANLLLSYLLLYFLNGRKAKDICFIANWAGVAFYTKRPLPLKFFRLVLLLPAILLGVLPAVHGFCTGQPVVYFFGLMSLAAAIGDLMLWYKVRPFDDDDLAQGGKGPFAVTITRRNYHRYND</sequence>
<proteinExistence type="predicted"/>
<keyword evidence="1" id="KW-1133">Transmembrane helix</keyword>
<name>A0A9D2KRU3_9BACE</name>
<protein>
    <submittedName>
        <fullName evidence="2">DUF3267 domain-containing protein</fullName>
    </submittedName>
</protein>
<evidence type="ECO:0000256" key="1">
    <source>
        <dbReference type="SAM" id="Phobius"/>
    </source>
</evidence>
<evidence type="ECO:0000313" key="3">
    <source>
        <dbReference type="Proteomes" id="UP000823860"/>
    </source>
</evidence>
<dbReference type="AlphaFoldDB" id="A0A9D2KRU3"/>
<reference evidence="2" key="2">
    <citation type="submission" date="2021-04" db="EMBL/GenBank/DDBJ databases">
        <authorList>
            <person name="Gilroy R."/>
        </authorList>
    </citation>
    <scope>NUCLEOTIDE SEQUENCE</scope>
    <source>
        <strain evidence="2">ChiHecec1B25-7008</strain>
    </source>
</reference>
<organism evidence="2 3">
    <name type="scientific">Candidatus Bacteroides intestinavium</name>
    <dbReference type="NCBI Taxonomy" id="2838469"/>
    <lineage>
        <taxon>Bacteria</taxon>
        <taxon>Pseudomonadati</taxon>
        <taxon>Bacteroidota</taxon>
        <taxon>Bacteroidia</taxon>
        <taxon>Bacteroidales</taxon>
        <taxon>Bacteroidaceae</taxon>
        <taxon>Bacteroides</taxon>
    </lineage>
</organism>
<feature type="transmembrane region" description="Helical" evidence="1">
    <location>
        <begin position="27"/>
        <end position="47"/>
    </location>
</feature>
<dbReference type="EMBL" id="DWZE01000016">
    <property type="protein sequence ID" value="HJA82607.1"/>
    <property type="molecule type" value="Genomic_DNA"/>
</dbReference>
<feature type="transmembrane region" description="Helical" evidence="1">
    <location>
        <begin position="146"/>
        <end position="166"/>
    </location>
</feature>
<keyword evidence="1" id="KW-0472">Membrane</keyword>
<keyword evidence="1" id="KW-0812">Transmembrane</keyword>
<reference evidence="2" key="1">
    <citation type="journal article" date="2021" name="PeerJ">
        <title>Extensive microbial diversity within the chicken gut microbiome revealed by metagenomics and culture.</title>
        <authorList>
            <person name="Gilroy R."/>
            <person name="Ravi A."/>
            <person name="Getino M."/>
            <person name="Pursley I."/>
            <person name="Horton D.L."/>
            <person name="Alikhan N.F."/>
            <person name="Baker D."/>
            <person name="Gharbi K."/>
            <person name="Hall N."/>
            <person name="Watson M."/>
            <person name="Adriaenssens E.M."/>
            <person name="Foster-Nyarko E."/>
            <person name="Jarju S."/>
            <person name="Secka A."/>
            <person name="Antonio M."/>
            <person name="Oren A."/>
            <person name="Chaudhuri R.R."/>
            <person name="La Ragione R."/>
            <person name="Hildebrand F."/>
            <person name="Pallen M.J."/>
        </authorList>
    </citation>
    <scope>NUCLEOTIDE SEQUENCE</scope>
    <source>
        <strain evidence="2">ChiHecec1B25-7008</strain>
    </source>
</reference>
<comment type="caution">
    <text evidence="2">The sequence shown here is derived from an EMBL/GenBank/DDBJ whole genome shotgun (WGS) entry which is preliminary data.</text>
</comment>
<accession>A0A9D2KRU3</accession>
<dbReference type="Proteomes" id="UP000823860">
    <property type="component" value="Unassembled WGS sequence"/>
</dbReference>
<dbReference type="InterPro" id="IPR021683">
    <property type="entry name" value="DUF3267"/>
</dbReference>
<dbReference type="Pfam" id="PF11667">
    <property type="entry name" value="DUF3267"/>
    <property type="match status" value="1"/>
</dbReference>